<accession>A0A6N0USM8</accession>
<protein>
    <submittedName>
        <fullName evidence="1">Uncharacterized protein</fullName>
    </submittedName>
</protein>
<proteinExistence type="predicted"/>
<evidence type="ECO:0000313" key="1">
    <source>
        <dbReference type="EMBL" id="QKR72239.1"/>
    </source>
</evidence>
<dbReference type="EMBL" id="MN520463">
    <property type="protein sequence ID" value="QKR72239.1"/>
    <property type="molecule type" value="Genomic_DNA"/>
</dbReference>
<dbReference type="AlphaFoldDB" id="A0A6N0USM8"/>
<name>A0A6N0USM8_PROMI</name>
<organism evidence="1">
    <name type="scientific">Proteus mirabilis</name>
    <dbReference type="NCBI Taxonomy" id="584"/>
    <lineage>
        <taxon>Bacteria</taxon>
        <taxon>Pseudomonadati</taxon>
        <taxon>Pseudomonadota</taxon>
        <taxon>Gammaproteobacteria</taxon>
        <taxon>Enterobacterales</taxon>
        <taxon>Morganellaceae</taxon>
        <taxon>Proteus</taxon>
    </lineage>
</organism>
<reference evidence="1" key="2">
    <citation type="journal article" date="2020" name="Sci. Rep.">
        <title>Isolation, nucleotide sequencing and genomic comparison of a Novel SXT/R391 ICE mobile genetic element isolated from a municipal wastewater environment.</title>
        <authorList>
            <person name="Slattery S."/>
            <person name="Tony Pembroke J."/>
            <person name="Murnane J.G."/>
            <person name="Ryan M.P."/>
        </authorList>
    </citation>
    <scope>NUCLEOTIDE SEQUENCE</scope>
    <source>
        <strain evidence="1">Ire01</strain>
    </source>
</reference>
<sequence length="64" mass="6960">MHSGLNSPNGLYLHGDTSFQAFICEIGLYPLSGMGLRELIYIETPNSDCYGSFTFGVSIQKPNG</sequence>
<reference evidence="1" key="1">
    <citation type="submission" date="2019-09" db="EMBL/GenBank/DDBJ databases">
        <authorList>
            <person name="Slattery S.M."/>
            <person name="Pembroke J.T."/>
            <person name="Ryan M.P."/>
        </authorList>
    </citation>
    <scope>NUCLEOTIDE SEQUENCE</scope>
    <source>
        <strain evidence="1">Ire01</strain>
    </source>
</reference>